<protein>
    <submittedName>
        <fullName evidence="9">NID1 protein</fullName>
    </submittedName>
</protein>
<evidence type="ECO:0000313" key="10">
    <source>
        <dbReference type="Proteomes" id="UP000838412"/>
    </source>
</evidence>
<organism evidence="9 10">
    <name type="scientific">Branchiostoma lanceolatum</name>
    <name type="common">Common lancelet</name>
    <name type="synonym">Amphioxus lanceolatum</name>
    <dbReference type="NCBI Taxonomy" id="7740"/>
    <lineage>
        <taxon>Eukaryota</taxon>
        <taxon>Metazoa</taxon>
        <taxon>Chordata</taxon>
        <taxon>Cephalochordata</taxon>
        <taxon>Leptocardii</taxon>
        <taxon>Amphioxiformes</taxon>
        <taxon>Branchiostomatidae</taxon>
        <taxon>Branchiostoma</taxon>
    </lineage>
</organism>
<dbReference type="PANTHER" id="PTHR12352:SF3">
    <property type="entry name" value="NIDOGEN-2"/>
    <property type="match status" value="1"/>
</dbReference>
<feature type="region of interest" description="Disordered" evidence="6">
    <location>
        <begin position="125"/>
        <end position="149"/>
    </location>
</feature>
<feature type="disulfide bond" evidence="5">
    <location>
        <begin position="322"/>
        <end position="329"/>
    </location>
</feature>
<comment type="caution">
    <text evidence="5">Lacks conserved residue(s) required for the propagation of feature annotation.</text>
</comment>
<dbReference type="Pfam" id="PF00086">
    <property type="entry name" value="Thyroglobulin_1"/>
    <property type="match status" value="1"/>
</dbReference>
<dbReference type="InterPro" id="IPR051950">
    <property type="entry name" value="Dev_reg/Prot_inhib"/>
</dbReference>
<keyword evidence="4 5" id="KW-1015">Disulfide bond</keyword>
<dbReference type="PROSITE" id="PS00484">
    <property type="entry name" value="THYROGLOBULIN_1_1"/>
    <property type="match status" value="1"/>
</dbReference>
<dbReference type="GO" id="GO:0005615">
    <property type="term" value="C:extracellular space"/>
    <property type="evidence" value="ECO:0007669"/>
    <property type="project" value="TreeGrafter"/>
</dbReference>
<feature type="transmembrane region" description="Helical" evidence="7">
    <location>
        <begin position="62"/>
        <end position="87"/>
    </location>
</feature>
<gene>
    <name evidence="9" type="primary">NID1</name>
    <name evidence="9" type="ORF">BLAG_LOCUS6771</name>
</gene>
<dbReference type="Proteomes" id="UP000838412">
    <property type="component" value="Chromosome 13"/>
</dbReference>
<feature type="compositionally biased region" description="Polar residues" evidence="6">
    <location>
        <begin position="273"/>
        <end position="287"/>
    </location>
</feature>
<feature type="transmembrane region" description="Helical" evidence="7">
    <location>
        <begin position="35"/>
        <end position="56"/>
    </location>
</feature>
<evidence type="ECO:0000259" key="8">
    <source>
        <dbReference type="PROSITE" id="PS51162"/>
    </source>
</evidence>
<keyword evidence="7" id="KW-0812">Transmembrane</keyword>
<keyword evidence="7" id="KW-1133">Transmembrane helix</keyword>
<accession>A0A8J9YYE3</accession>
<evidence type="ECO:0000256" key="5">
    <source>
        <dbReference type="PROSITE-ProRule" id="PRU00500"/>
    </source>
</evidence>
<evidence type="ECO:0000256" key="3">
    <source>
        <dbReference type="ARBA" id="ARBA00022737"/>
    </source>
</evidence>
<name>A0A8J9YYE3_BRALA</name>
<dbReference type="PROSITE" id="PS51162">
    <property type="entry name" value="THYROGLOBULIN_1_2"/>
    <property type="match status" value="1"/>
</dbReference>
<evidence type="ECO:0000256" key="4">
    <source>
        <dbReference type="ARBA" id="ARBA00023157"/>
    </source>
</evidence>
<dbReference type="GO" id="GO:0007160">
    <property type="term" value="P:cell-matrix adhesion"/>
    <property type="evidence" value="ECO:0007669"/>
    <property type="project" value="TreeGrafter"/>
</dbReference>
<dbReference type="Gene3D" id="4.10.800.10">
    <property type="entry name" value="Thyroglobulin type-1"/>
    <property type="match status" value="1"/>
</dbReference>
<proteinExistence type="predicted"/>
<dbReference type="CDD" id="cd00191">
    <property type="entry name" value="TY"/>
    <property type="match status" value="1"/>
</dbReference>
<dbReference type="OrthoDB" id="419711at2759"/>
<dbReference type="InterPro" id="IPR036857">
    <property type="entry name" value="Thyroglobulin_1_sf"/>
</dbReference>
<feature type="domain" description="Thyroglobulin type-1" evidence="8">
    <location>
        <begin position="293"/>
        <end position="353"/>
    </location>
</feature>
<keyword evidence="7" id="KW-0472">Membrane</keyword>
<evidence type="ECO:0000256" key="6">
    <source>
        <dbReference type="SAM" id="MobiDB-lite"/>
    </source>
</evidence>
<keyword evidence="2" id="KW-0964">Secreted</keyword>
<dbReference type="PANTHER" id="PTHR12352">
    <property type="entry name" value="SECRETED MODULAR CALCIUM-BINDING PROTEIN"/>
    <property type="match status" value="1"/>
</dbReference>
<dbReference type="GO" id="GO:0005604">
    <property type="term" value="C:basement membrane"/>
    <property type="evidence" value="ECO:0007669"/>
    <property type="project" value="TreeGrafter"/>
</dbReference>
<evidence type="ECO:0000313" key="9">
    <source>
        <dbReference type="EMBL" id="CAH1244015.1"/>
    </source>
</evidence>
<sequence length="413" mass="44263">MRSEFHLKSFGLMHHNRHVFTRTPWLSHRNQLPFVLYRVAACLYQVIINFTIYGALSSFDPVLLIYLTDLFYILLTLHTVVSAALCLADYYNSRSLYGASDDNRLSSDVVMGTGSTIQLTTTGIGTAQTNDHGHYNSRSPRGATSDANRLSSDVVMETECTIHQDHTGSGTTETNVGQDSDQTLPLPWYYKLHWVLYNLASPLTALLIYHDCNRQDVRKAHVTGASAQTPASPTPKVAVVSPAVDGQQSSAASQATGGASTAKATEAPGGATTVPQAASNVTNQPTAGATVKSGACKPNPSPMPGAFVKQCEADGSFSTKQCHGSTGICYCAHPQDGTIYQETGRRGSMEHDCATYWQNSKGPMDTVLDFVKGQNTGAIVVAAIGCILTLGVVIFVVFGEIRGVNMPFVKSSI</sequence>
<evidence type="ECO:0000256" key="1">
    <source>
        <dbReference type="ARBA" id="ARBA00004613"/>
    </source>
</evidence>
<keyword evidence="10" id="KW-1185">Reference proteome</keyword>
<comment type="subcellular location">
    <subcellularLocation>
        <location evidence="1">Secreted</location>
    </subcellularLocation>
</comment>
<feature type="transmembrane region" description="Helical" evidence="7">
    <location>
        <begin position="378"/>
        <end position="398"/>
    </location>
</feature>
<feature type="compositionally biased region" description="Low complexity" evidence="6">
    <location>
        <begin position="246"/>
        <end position="265"/>
    </location>
</feature>
<feature type="region of interest" description="Disordered" evidence="6">
    <location>
        <begin position="223"/>
        <end position="297"/>
    </location>
</feature>
<keyword evidence="3" id="KW-0677">Repeat</keyword>
<dbReference type="SUPFAM" id="SSF57610">
    <property type="entry name" value="Thyroglobulin type-1 domain"/>
    <property type="match status" value="1"/>
</dbReference>
<evidence type="ECO:0000256" key="7">
    <source>
        <dbReference type="SAM" id="Phobius"/>
    </source>
</evidence>
<dbReference type="EMBL" id="OV696698">
    <property type="protein sequence ID" value="CAH1244015.1"/>
    <property type="molecule type" value="Genomic_DNA"/>
</dbReference>
<evidence type="ECO:0000256" key="2">
    <source>
        <dbReference type="ARBA" id="ARBA00022525"/>
    </source>
</evidence>
<dbReference type="InterPro" id="IPR000716">
    <property type="entry name" value="Thyroglobulin_1"/>
</dbReference>
<dbReference type="AlphaFoldDB" id="A0A8J9YYE3"/>
<reference evidence="9" key="1">
    <citation type="submission" date="2022-01" db="EMBL/GenBank/DDBJ databases">
        <authorList>
            <person name="Braso-Vives M."/>
        </authorList>
    </citation>
    <scope>NUCLEOTIDE SEQUENCE</scope>
</reference>